<dbReference type="OrthoDB" id="144431at2157"/>
<evidence type="ECO:0000313" key="3">
    <source>
        <dbReference type="Proteomes" id="UP000000391"/>
    </source>
</evidence>
<dbReference type="InterPro" id="IPR013517">
    <property type="entry name" value="FG-GAP"/>
</dbReference>
<dbReference type="Pfam" id="PF13517">
    <property type="entry name" value="FG-GAP_3"/>
    <property type="match status" value="1"/>
</dbReference>
<protein>
    <recommendedName>
        <fullName evidence="4">FG-GAP repeat protein</fullName>
    </recommendedName>
</protein>
<dbReference type="EMBL" id="CP002069">
    <property type="protein sequence ID" value="ADI73299.1"/>
    <property type="molecule type" value="Genomic_DNA"/>
</dbReference>
<sequence length="162" mass="17715" precursor="true">MDKRKLIIGAILVITFIFSISATTADDINSIGQKATKGFEGFENLPHGNPEYTRSLSVTDINNDGIKDIVVYKHGVNYLYEGTETGKFEGYKIHDNSDHTNSLSVCDINRDGNNDIMAGNDGINYWYEGDGTGEFTRNVARKPTVLTVGGIATVGICIFVQV</sequence>
<evidence type="ECO:0000256" key="1">
    <source>
        <dbReference type="ARBA" id="ARBA00022729"/>
    </source>
</evidence>
<dbReference type="HOGENOM" id="CLU_1631643_0_0_2"/>
<organism evidence="2 3">
    <name type="scientific">Methanohalobium evestigatum (strain ATCC BAA-1072 / DSM 3721 / NBRC 107634 / OCM 161 / Z-7303)</name>
    <dbReference type="NCBI Taxonomy" id="644295"/>
    <lineage>
        <taxon>Archaea</taxon>
        <taxon>Methanobacteriati</taxon>
        <taxon>Methanobacteriota</taxon>
        <taxon>Stenosarchaea group</taxon>
        <taxon>Methanomicrobia</taxon>
        <taxon>Methanosarcinales</taxon>
        <taxon>Methanosarcinaceae</taxon>
        <taxon>Methanohalobium</taxon>
    </lineage>
</organism>
<proteinExistence type="predicted"/>
<dbReference type="Proteomes" id="UP000000391">
    <property type="component" value="Chromosome"/>
</dbReference>
<dbReference type="Gene3D" id="2.130.10.130">
    <property type="entry name" value="Integrin alpha, N-terminal"/>
    <property type="match status" value="1"/>
</dbReference>
<evidence type="ECO:0000313" key="2">
    <source>
        <dbReference type="EMBL" id="ADI73299.1"/>
    </source>
</evidence>
<dbReference type="GeneID" id="9345994"/>
<dbReference type="SUPFAM" id="SSF69318">
    <property type="entry name" value="Integrin alpha N-terminal domain"/>
    <property type="match status" value="1"/>
</dbReference>
<dbReference type="KEGG" id="mev:Metev_0377"/>
<dbReference type="AlphaFoldDB" id="D7E6S7"/>
<reference evidence="2 3" key="1">
    <citation type="submission" date="2010-06" db="EMBL/GenBank/DDBJ databases">
        <title>Complete sequence chromosome of Methanohalobium evestigatum Z-7303.</title>
        <authorList>
            <consortium name="US DOE Joint Genome Institute"/>
            <person name="Lucas S."/>
            <person name="Copeland A."/>
            <person name="Lapidus A."/>
            <person name="Cheng J.-F."/>
            <person name="Bruce D."/>
            <person name="Goodwin L."/>
            <person name="Pitluck S."/>
            <person name="Saunders E."/>
            <person name="Detter J.C."/>
            <person name="Han C."/>
            <person name="Tapia R."/>
            <person name="Land M."/>
            <person name="Hauser L."/>
            <person name="Kyrpides N."/>
            <person name="Mikhailova N."/>
            <person name="Sieprawska-Lupa M."/>
            <person name="Whitman W.B."/>
            <person name="Anderson I."/>
            <person name="Woyke T."/>
        </authorList>
    </citation>
    <scope>NUCLEOTIDE SEQUENCE [LARGE SCALE GENOMIC DNA]</scope>
    <source>
        <strain evidence="3">ATCC BAA-1072 / DSM 3721 / NBRC 107634 / OCM 161 / Z-7303</strain>
    </source>
</reference>
<gene>
    <name evidence="2" type="ordered locus">Metev_0377</name>
</gene>
<accession>D7E6S7</accession>
<name>D7E6S7_METEZ</name>
<evidence type="ECO:0008006" key="4">
    <source>
        <dbReference type="Google" id="ProtNLM"/>
    </source>
</evidence>
<keyword evidence="1" id="KW-0732">Signal</keyword>
<dbReference type="InterPro" id="IPR028994">
    <property type="entry name" value="Integrin_alpha_N"/>
</dbReference>
<dbReference type="RefSeq" id="WP_013193867.1">
    <property type="nucleotide sequence ID" value="NC_014253.1"/>
</dbReference>
<keyword evidence="3" id="KW-1185">Reference proteome</keyword>